<proteinExistence type="inferred from homology"/>
<keyword evidence="2" id="KW-1003">Cell membrane</keyword>
<name>A0A0F5IJ62_9BACT</name>
<dbReference type="Proteomes" id="UP000033047">
    <property type="component" value="Unassembled WGS sequence"/>
</dbReference>
<dbReference type="InterPro" id="IPR025857">
    <property type="entry name" value="MacB_PCD"/>
</dbReference>
<dbReference type="RefSeq" id="WP_046147815.1">
    <property type="nucleotide sequence ID" value="NZ_KQ033914.1"/>
</dbReference>
<feature type="transmembrane region" description="Helical" evidence="7">
    <location>
        <begin position="23"/>
        <end position="44"/>
    </location>
</feature>
<dbReference type="PATRIC" id="fig|927665.4.peg.5008"/>
<dbReference type="Pfam" id="PF02687">
    <property type="entry name" value="FtsX"/>
    <property type="match status" value="1"/>
</dbReference>
<organism evidence="10 11">
    <name type="scientific">Parabacteroides goldsteinii DSM 19448 = WAL 12034</name>
    <dbReference type="NCBI Taxonomy" id="927665"/>
    <lineage>
        <taxon>Bacteria</taxon>
        <taxon>Pseudomonadati</taxon>
        <taxon>Bacteroidota</taxon>
        <taxon>Bacteroidia</taxon>
        <taxon>Bacteroidales</taxon>
        <taxon>Tannerellaceae</taxon>
        <taxon>Parabacteroides</taxon>
    </lineage>
</organism>
<comment type="caution">
    <text evidence="10">The sequence shown here is derived from an EMBL/GenBank/DDBJ whole genome shotgun (WGS) entry which is preliminary data.</text>
</comment>
<comment type="subcellular location">
    <subcellularLocation>
        <location evidence="1">Cell membrane</location>
        <topology evidence="1">Multi-pass membrane protein</topology>
    </subcellularLocation>
</comment>
<reference evidence="10 11" key="1">
    <citation type="submission" date="2013-04" db="EMBL/GenBank/DDBJ databases">
        <title>The Genome Sequence of Parabacteroides goldsteinii DSM 19448.</title>
        <authorList>
            <consortium name="The Broad Institute Genomics Platform"/>
            <person name="Earl A."/>
            <person name="Ward D."/>
            <person name="Feldgarden M."/>
            <person name="Gevers D."/>
            <person name="Martens E."/>
            <person name="Sakamoto M."/>
            <person name="Benno Y."/>
            <person name="Song Y."/>
            <person name="Liu C."/>
            <person name="Lee J."/>
            <person name="Bolanos M."/>
            <person name="Vaisanen M.L."/>
            <person name="Finegold S.M."/>
            <person name="Walker B."/>
            <person name="Young S."/>
            <person name="Zeng Q."/>
            <person name="Gargeya S."/>
            <person name="Fitzgerald M."/>
            <person name="Haas B."/>
            <person name="Abouelleil A."/>
            <person name="Allen A.W."/>
            <person name="Alvarado L."/>
            <person name="Arachchi H.M."/>
            <person name="Berlin A.M."/>
            <person name="Chapman S.B."/>
            <person name="Gainer-Dewar J."/>
            <person name="Goldberg J."/>
            <person name="Griggs A."/>
            <person name="Gujja S."/>
            <person name="Hansen M."/>
            <person name="Howarth C."/>
            <person name="Imamovic A."/>
            <person name="Ireland A."/>
            <person name="Larimer J."/>
            <person name="McCowan C."/>
            <person name="Murphy C."/>
            <person name="Pearson M."/>
            <person name="Poon T.W."/>
            <person name="Priest M."/>
            <person name="Roberts A."/>
            <person name="Saif S."/>
            <person name="Shea T."/>
            <person name="Sisk P."/>
            <person name="Sykes S."/>
            <person name="Wortman J."/>
            <person name="Nusbaum C."/>
            <person name="Birren B."/>
        </authorList>
    </citation>
    <scope>NUCLEOTIDE SEQUENCE [LARGE SCALE GENOMIC DNA]</scope>
    <source>
        <strain evidence="10 11">DSM 19448</strain>
    </source>
</reference>
<evidence type="ECO:0000259" key="9">
    <source>
        <dbReference type="Pfam" id="PF12704"/>
    </source>
</evidence>
<feature type="domain" description="ABC3 transporter permease C-terminal" evidence="8">
    <location>
        <begin position="297"/>
        <end position="413"/>
    </location>
</feature>
<sequence length="420" mass="47301">MIKHIIKLIWNQRKSNSWLLGELLLVTVCLWYIVDYLLVVLYTFSAPVGFDLDHTYKFEFNAREEGAEGYLTPGEHPAKAGEDLWEAMERIRRMPGVEEVALSRFGVPYNSMDNYQPLRRDTLSDAVSCRIQFVTPEYFDVYRIGSAISGNPEELKEGIGGMKVIITRDAAERLFPEKSVKDAVKQTVYTNNNSGTMTIGGISQEVRRSEFSKVGARIYINQSEAEVKTVSAEMLPWMEVSVRVKPEADRNFADTFMQEKSDQVEIGNLYLQNIIPLSNIREDALRDGKGEMKTRLSILLFLLVNIFLGIVGTFWFRTRQRQGEMGLRMALGATRGQLRMTVLGEGLVLLTLAFIPAVVICLNIAFANLIDSNLMDNSLLRFAGGMLVTFLLIAGMIIAGIWYPANEAAQLQPADALHYE</sequence>
<evidence type="ECO:0000313" key="11">
    <source>
        <dbReference type="Proteomes" id="UP000033047"/>
    </source>
</evidence>
<dbReference type="EMBL" id="AQHV01000028">
    <property type="protein sequence ID" value="KKB45599.1"/>
    <property type="molecule type" value="Genomic_DNA"/>
</dbReference>
<dbReference type="GO" id="GO:0005886">
    <property type="term" value="C:plasma membrane"/>
    <property type="evidence" value="ECO:0007669"/>
    <property type="project" value="UniProtKB-SubCell"/>
</dbReference>
<feature type="transmembrane region" description="Helical" evidence="7">
    <location>
        <begin position="382"/>
        <end position="403"/>
    </location>
</feature>
<evidence type="ECO:0000313" key="10">
    <source>
        <dbReference type="EMBL" id="KKB45599.1"/>
    </source>
</evidence>
<dbReference type="PANTHER" id="PTHR30572:SF4">
    <property type="entry name" value="ABC TRANSPORTER PERMEASE YTRF"/>
    <property type="match status" value="1"/>
</dbReference>
<dbReference type="HOGENOM" id="CLU_054551_0_0_10"/>
<accession>A0A0F5IJ62</accession>
<evidence type="ECO:0000256" key="2">
    <source>
        <dbReference type="ARBA" id="ARBA00022475"/>
    </source>
</evidence>
<evidence type="ECO:0000256" key="3">
    <source>
        <dbReference type="ARBA" id="ARBA00022692"/>
    </source>
</evidence>
<evidence type="ECO:0000256" key="6">
    <source>
        <dbReference type="ARBA" id="ARBA00038076"/>
    </source>
</evidence>
<dbReference type="Pfam" id="PF12704">
    <property type="entry name" value="MacB_PCD"/>
    <property type="match status" value="1"/>
</dbReference>
<keyword evidence="3 7" id="KW-0812">Transmembrane</keyword>
<gene>
    <name evidence="10" type="ORF">HMPREF1535_04883</name>
</gene>
<dbReference type="AlphaFoldDB" id="A0A0F5IJ62"/>
<feature type="transmembrane region" description="Helical" evidence="7">
    <location>
        <begin position="347"/>
        <end position="370"/>
    </location>
</feature>
<dbReference type="InterPro" id="IPR050250">
    <property type="entry name" value="Macrolide_Exporter_MacB"/>
</dbReference>
<evidence type="ECO:0000256" key="5">
    <source>
        <dbReference type="ARBA" id="ARBA00023136"/>
    </source>
</evidence>
<dbReference type="PANTHER" id="PTHR30572">
    <property type="entry name" value="MEMBRANE COMPONENT OF TRANSPORTER-RELATED"/>
    <property type="match status" value="1"/>
</dbReference>
<evidence type="ECO:0000256" key="1">
    <source>
        <dbReference type="ARBA" id="ARBA00004651"/>
    </source>
</evidence>
<protein>
    <submittedName>
        <fullName evidence="10">Uncharacterized protein</fullName>
    </submittedName>
</protein>
<evidence type="ECO:0000259" key="8">
    <source>
        <dbReference type="Pfam" id="PF02687"/>
    </source>
</evidence>
<evidence type="ECO:0000256" key="4">
    <source>
        <dbReference type="ARBA" id="ARBA00022989"/>
    </source>
</evidence>
<feature type="domain" description="MacB-like periplasmic core" evidence="9">
    <location>
        <begin position="66"/>
        <end position="250"/>
    </location>
</feature>
<keyword evidence="5 7" id="KW-0472">Membrane</keyword>
<dbReference type="GO" id="GO:0022857">
    <property type="term" value="F:transmembrane transporter activity"/>
    <property type="evidence" value="ECO:0007669"/>
    <property type="project" value="TreeGrafter"/>
</dbReference>
<dbReference type="InterPro" id="IPR003838">
    <property type="entry name" value="ABC3_permease_C"/>
</dbReference>
<keyword evidence="4 7" id="KW-1133">Transmembrane helix</keyword>
<feature type="transmembrane region" description="Helical" evidence="7">
    <location>
        <begin position="296"/>
        <end position="316"/>
    </location>
</feature>
<evidence type="ECO:0000256" key="7">
    <source>
        <dbReference type="SAM" id="Phobius"/>
    </source>
</evidence>
<dbReference type="STRING" id="927665.HMPREF1535_04883"/>
<comment type="similarity">
    <text evidence="6">Belongs to the ABC-4 integral membrane protein family.</text>
</comment>